<dbReference type="GO" id="GO:0016829">
    <property type="term" value="F:lyase activity"/>
    <property type="evidence" value="ECO:0007669"/>
    <property type="project" value="UniProtKB-KW"/>
</dbReference>
<dbReference type="Gene3D" id="3.40.190.150">
    <property type="entry name" value="Bordetella uptake gene, domain 1"/>
    <property type="match status" value="1"/>
</dbReference>
<dbReference type="Proteomes" id="UP001226867">
    <property type="component" value="Unassembled WGS sequence"/>
</dbReference>
<dbReference type="CDD" id="cd07012">
    <property type="entry name" value="PBP2_Bug_TTT"/>
    <property type="match status" value="1"/>
</dbReference>
<evidence type="ECO:0000256" key="1">
    <source>
        <dbReference type="ARBA" id="ARBA00006987"/>
    </source>
</evidence>
<dbReference type="SUPFAM" id="SSF53850">
    <property type="entry name" value="Periplasmic binding protein-like II"/>
    <property type="match status" value="1"/>
</dbReference>
<accession>A0ABT9S950</accession>
<dbReference type="EMBL" id="JAUSRO010000009">
    <property type="protein sequence ID" value="MDP9900876.1"/>
    <property type="molecule type" value="Genomic_DNA"/>
</dbReference>
<keyword evidence="2" id="KW-0732">Signal</keyword>
<keyword evidence="3" id="KW-0675">Receptor</keyword>
<dbReference type="InterPro" id="IPR042100">
    <property type="entry name" value="Bug_dom1"/>
</dbReference>
<dbReference type="PIRSF" id="PIRSF017082">
    <property type="entry name" value="YflP"/>
    <property type="match status" value="1"/>
</dbReference>
<sequence>MTLPIDRRIFLSAAALACSGVHAQGLFASSRPMSFIVPYPAGGPADVTARQLEAPLSKVLGRTLVIDNVAGAGGSIGIQKLLAAPPDGQQLLMGTPSDVILSPLAMASVKHRPEQLRMLGLASTAPLLLVSGPQLPAARLEDVVALARKPQGAQAAGLTYGSIGLGSLYHLVMEDFAIRAKLTLTHAPYKGVSPLVQDLMGGQVDLAILPAAGNVVDLVLQGKLRAYAVTDTRRLDRLPAVPTFAQVLGFKDFVYEIWGGLFVPRTVPLDVAQRLNGAISQAVQDAEFRQQVAMGGAVAGSPMTLDDGERMLTEQTARYRRVAQAVKLVPQ</sequence>
<dbReference type="PANTHER" id="PTHR42928">
    <property type="entry name" value="TRICARBOXYLATE-BINDING PROTEIN"/>
    <property type="match status" value="1"/>
</dbReference>
<reference evidence="3 4" key="1">
    <citation type="submission" date="2023-07" db="EMBL/GenBank/DDBJ databases">
        <title>Sorghum-associated microbial communities from plants grown in Nebraska, USA.</title>
        <authorList>
            <person name="Schachtman D."/>
        </authorList>
    </citation>
    <scope>NUCLEOTIDE SEQUENCE [LARGE SCALE GENOMIC DNA]</scope>
    <source>
        <strain evidence="3 4">DS1607</strain>
    </source>
</reference>
<evidence type="ECO:0000313" key="3">
    <source>
        <dbReference type="EMBL" id="MDP9900876.1"/>
    </source>
</evidence>
<dbReference type="PANTHER" id="PTHR42928:SF5">
    <property type="entry name" value="BLR1237 PROTEIN"/>
    <property type="match status" value="1"/>
</dbReference>
<dbReference type="InterPro" id="IPR005064">
    <property type="entry name" value="BUG"/>
</dbReference>
<evidence type="ECO:0000256" key="2">
    <source>
        <dbReference type="SAM" id="SignalP"/>
    </source>
</evidence>
<dbReference type="RefSeq" id="WP_307690662.1">
    <property type="nucleotide sequence ID" value="NZ_JAUSRO010000009.1"/>
</dbReference>
<feature type="signal peptide" evidence="2">
    <location>
        <begin position="1"/>
        <end position="23"/>
    </location>
</feature>
<name>A0ABT9S950_9BURK</name>
<gene>
    <name evidence="3" type="ORF">J2W36_003142</name>
</gene>
<organism evidence="3 4">
    <name type="scientific">Variovorax ginsengisoli</name>
    <dbReference type="NCBI Taxonomy" id="363844"/>
    <lineage>
        <taxon>Bacteria</taxon>
        <taxon>Pseudomonadati</taxon>
        <taxon>Pseudomonadota</taxon>
        <taxon>Betaproteobacteria</taxon>
        <taxon>Burkholderiales</taxon>
        <taxon>Comamonadaceae</taxon>
        <taxon>Variovorax</taxon>
    </lineage>
</organism>
<dbReference type="Pfam" id="PF03401">
    <property type="entry name" value="TctC"/>
    <property type="match status" value="1"/>
</dbReference>
<comment type="similarity">
    <text evidence="1">Belongs to the UPF0065 (bug) family.</text>
</comment>
<evidence type="ECO:0000313" key="4">
    <source>
        <dbReference type="Proteomes" id="UP001226867"/>
    </source>
</evidence>
<keyword evidence="3" id="KW-0456">Lyase</keyword>
<keyword evidence="4" id="KW-1185">Reference proteome</keyword>
<proteinExistence type="inferred from homology"/>
<comment type="caution">
    <text evidence="3">The sequence shown here is derived from an EMBL/GenBank/DDBJ whole genome shotgun (WGS) entry which is preliminary data.</text>
</comment>
<dbReference type="Gene3D" id="3.40.190.10">
    <property type="entry name" value="Periplasmic binding protein-like II"/>
    <property type="match status" value="1"/>
</dbReference>
<protein>
    <submittedName>
        <fullName evidence="3">Tripartite-type tricarboxylate transporter receptor subunit TctC</fullName>
    </submittedName>
</protein>
<feature type="chain" id="PRO_5045211994" evidence="2">
    <location>
        <begin position="24"/>
        <end position="331"/>
    </location>
</feature>